<protein>
    <submittedName>
        <fullName evidence="2">Uncharacterized protein</fullName>
    </submittedName>
</protein>
<accession>A0AAD1XTK3</accession>
<keyword evidence="3" id="KW-1185">Reference proteome</keyword>
<reference evidence="2" key="1">
    <citation type="submission" date="2023-07" db="EMBL/GenBank/DDBJ databases">
        <authorList>
            <consortium name="AG Swart"/>
            <person name="Singh M."/>
            <person name="Singh A."/>
            <person name="Seah K."/>
            <person name="Emmerich C."/>
        </authorList>
    </citation>
    <scope>NUCLEOTIDE SEQUENCE</scope>
    <source>
        <strain evidence="2">DP1</strain>
    </source>
</reference>
<dbReference type="Proteomes" id="UP001295684">
    <property type="component" value="Unassembled WGS sequence"/>
</dbReference>
<comment type="caution">
    <text evidence="2">The sequence shown here is derived from an EMBL/GenBank/DDBJ whole genome shotgun (WGS) entry which is preliminary data.</text>
</comment>
<dbReference type="EMBL" id="CAMPGE010020060">
    <property type="protein sequence ID" value="CAI2378346.1"/>
    <property type="molecule type" value="Genomic_DNA"/>
</dbReference>
<feature type="compositionally biased region" description="Basic residues" evidence="1">
    <location>
        <begin position="91"/>
        <end position="111"/>
    </location>
</feature>
<name>A0AAD1XTK3_EUPCR</name>
<sequence length="224" mass="26788">MSYINLSTLAKPQDMKKYCLKKDMTMTKRSSIILLGTQNEQKKFLRSKIGSQYQPPMLPIMMRNMNYSSKELDMKLQMLKKHERISSKSSIRQRHKRPKSMTLSRHHTRKLTHSEPEQPKMVSLLYTMKRKEFITEKTRRMNKSMRYCKKILSKMPGIIAIPELKKRLLLAKKKTIQRSISHDIHQKMKSEWNHINLSKIIDNDIMIRNKLLRKLKIERKPIVK</sequence>
<evidence type="ECO:0000313" key="3">
    <source>
        <dbReference type="Proteomes" id="UP001295684"/>
    </source>
</evidence>
<evidence type="ECO:0000313" key="2">
    <source>
        <dbReference type="EMBL" id="CAI2378346.1"/>
    </source>
</evidence>
<dbReference type="AlphaFoldDB" id="A0AAD1XTK3"/>
<organism evidence="2 3">
    <name type="scientific">Euplotes crassus</name>
    <dbReference type="NCBI Taxonomy" id="5936"/>
    <lineage>
        <taxon>Eukaryota</taxon>
        <taxon>Sar</taxon>
        <taxon>Alveolata</taxon>
        <taxon>Ciliophora</taxon>
        <taxon>Intramacronucleata</taxon>
        <taxon>Spirotrichea</taxon>
        <taxon>Hypotrichia</taxon>
        <taxon>Euplotida</taxon>
        <taxon>Euplotidae</taxon>
        <taxon>Moneuplotes</taxon>
    </lineage>
</organism>
<gene>
    <name evidence="2" type="ORF">ECRASSUSDP1_LOCUS19741</name>
</gene>
<proteinExistence type="predicted"/>
<feature type="region of interest" description="Disordered" evidence="1">
    <location>
        <begin position="82"/>
        <end position="116"/>
    </location>
</feature>
<evidence type="ECO:0000256" key="1">
    <source>
        <dbReference type="SAM" id="MobiDB-lite"/>
    </source>
</evidence>